<reference evidence="3" key="1">
    <citation type="submission" date="2018-10" db="EMBL/GenBank/DDBJ databases">
        <title>FDA dAtabase for Regulatory Grade micrObial Sequences (FDA-ARGOS): Supporting development and validation of Infectious Disease Dx tests.</title>
        <authorList>
            <person name="Kerrigan L."/>
            <person name="Tallon L."/>
            <person name="Sadzewicz L."/>
            <person name="Sengamalay N."/>
            <person name="Ott S."/>
            <person name="Godinez A."/>
            <person name="Nagaraj S."/>
            <person name="Vavikolanu K."/>
            <person name="Nadendla S."/>
            <person name="George J."/>
            <person name="Sichtig H."/>
        </authorList>
    </citation>
    <scope>NUCLEOTIDE SEQUENCE [LARGE SCALE GENOMIC DNA]</scope>
    <source>
        <strain evidence="3">FDAARGOS_311</strain>
    </source>
</reference>
<proteinExistence type="predicted"/>
<organism evidence="2 3">
    <name type="scientific">Aspergillus niger</name>
    <dbReference type="NCBI Taxonomy" id="5061"/>
    <lineage>
        <taxon>Eukaryota</taxon>
        <taxon>Fungi</taxon>
        <taxon>Dikarya</taxon>
        <taxon>Ascomycota</taxon>
        <taxon>Pezizomycotina</taxon>
        <taxon>Eurotiomycetes</taxon>
        <taxon>Eurotiomycetidae</taxon>
        <taxon>Eurotiales</taxon>
        <taxon>Aspergillaceae</taxon>
        <taxon>Aspergillus</taxon>
        <taxon>Aspergillus subgen. Circumdati</taxon>
    </lineage>
</organism>
<dbReference type="VEuPathDB" id="FungiDB:ATCC64974_4960"/>
<dbReference type="VEuPathDB" id="FungiDB:ASPNIDRAFT2_1202863"/>
<dbReference type="EMBL" id="NKJJ02000005">
    <property type="protein sequence ID" value="TPR07539.1"/>
    <property type="molecule type" value="Genomic_DNA"/>
</dbReference>
<dbReference type="VEuPathDB" id="FungiDB:An14g06130"/>
<comment type="caution">
    <text evidence="2">The sequence shown here is derived from an EMBL/GenBank/DDBJ whole genome shotgun (WGS) entry which is preliminary data.</text>
</comment>
<name>A0A505I9D3_ASPNG</name>
<sequence length="479" mass="55090">MTSPKNQQKRLKRTFSDREEEPTSDMEEKAMPDMEKESTPDIWTEGGPALYPTIQYLCQREEYNEIFQHFWSMSFMALPHMRSLPADFKKGLFKINLEVHGWAWRFGEDKPMSHLSCHDKQAIIASLDGFCVQEDWDKIHSSLPPAARSVFGKVLLEAMLNQFIYKKFATSPFWFMDAKLDATDQPGDANFIKRLDYIYQRFKEILPTNAAWWKSTPVSICTAEVQFAGGARYSALGQPMLEHRKALVKSYEEELWGCRLFRLLLKDSLSQSLQTFRDDRLRLILELAAQEFIAGQAGLFGNLVVERLPELAKFDRHSDTMIHHWYHAGFEPQDGARVLLVIRPRYSYHDTLTGMSWIPVPPVQLIQAEVVTGPAGPEEQARWAAAAGDNDPTQDERIDNEGVDNEEVLMRIKWLAGHQMHRDVVVPRYPASVEKLGHSDRCEAQGINWHDPGHDFYRDIRSTMPRLPASCWSRGADLC</sequence>
<evidence type="ECO:0000313" key="3">
    <source>
        <dbReference type="Proteomes" id="UP000197666"/>
    </source>
</evidence>
<dbReference type="Proteomes" id="UP000197666">
    <property type="component" value="Unassembled WGS sequence"/>
</dbReference>
<feature type="compositionally biased region" description="Basic and acidic residues" evidence="1">
    <location>
        <begin position="26"/>
        <end position="39"/>
    </location>
</feature>
<protein>
    <submittedName>
        <fullName evidence="2">Uncharacterized protein</fullName>
    </submittedName>
</protein>
<dbReference type="AlphaFoldDB" id="A0A505I9D3"/>
<evidence type="ECO:0000256" key="1">
    <source>
        <dbReference type="SAM" id="MobiDB-lite"/>
    </source>
</evidence>
<gene>
    <name evidence="2" type="ORF">CAN33_0028080</name>
</gene>
<dbReference type="VEuPathDB" id="FungiDB:M747DRAFT_327201"/>
<accession>A0A505I9D3</accession>
<feature type="region of interest" description="Disordered" evidence="1">
    <location>
        <begin position="1"/>
        <end position="42"/>
    </location>
</feature>
<evidence type="ECO:0000313" key="2">
    <source>
        <dbReference type="EMBL" id="TPR07539.1"/>
    </source>
</evidence>